<feature type="compositionally biased region" description="Polar residues" evidence="1">
    <location>
        <begin position="36"/>
        <end position="69"/>
    </location>
</feature>
<feature type="compositionally biased region" description="Basic and acidic residues" evidence="1">
    <location>
        <begin position="940"/>
        <end position="1000"/>
    </location>
</feature>
<feature type="compositionally biased region" description="Polar residues" evidence="1">
    <location>
        <begin position="296"/>
        <end position="309"/>
    </location>
</feature>
<evidence type="ECO:0000313" key="3">
    <source>
        <dbReference type="EMBL" id="KAE9983715.1"/>
    </source>
</evidence>
<evidence type="ECO:0000256" key="1">
    <source>
        <dbReference type="SAM" id="MobiDB-lite"/>
    </source>
</evidence>
<evidence type="ECO:0000313" key="4">
    <source>
        <dbReference type="Proteomes" id="UP000447873"/>
    </source>
</evidence>
<feature type="compositionally biased region" description="Low complexity" evidence="1">
    <location>
        <begin position="889"/>
        <end position="901"/>
    </location>
</feature>
<feature type="compositionally biased region" description="Polar residues" evidence="1">
    <location>
        <begin position="85"/>
        <end position="113"/>
    </location>
</feature>
<feature type="compositionally biased region" description="Basic and acidic residues" evidence="1">
    <location>
        <begin position="732"/>
        <end position="742"/>
    </location>
</feature>
<dbReference type="AlphaFoldDB" id="A0A8H3UIC0"/>
<feature type="compositionally biased region" description="Low complexity" evidence="1">
    <location>
        <begin position="310"/>
        <end position="335"/>
    </location>
</feature>
<feature type="region of interest" description="Disordered" evidence="1">
    <location>
        <begin position="608"/>
        <end position="668"/>
    </location>
</feature>
<feature type="compositionally biased region" description="Polar residues" evidence="1">
    <location>
        <begin position="383"/>
        <end position="396"/>
    </location>
</feature>
<feature type="region of interest" description="Disordered" evidence="1">
    <location>
        <begin position="793"/>
        <end position="815"/>
    </location>
</feature>
<sequence length="1181" mass="120199">MEKIKNLLNPGHQKDDEALYGADSGTHPTSKHPENKSLSSHAGPTSTLENATAGTLPTSADPDTQYSRDATTAEGAGATGLGSEHYNSSGVPASNTEIYGSALTHSLQKNEPTSALDATGLSSVTPATNSAYPDSLSTAPTSTNPNAGLPPVTSATNSAYPDSLSTAQSSINPIGSPEHDSHFGRDAAIAGGAGATGLGAYEASKHHGHTSSTSATKSTSNDGYGTAKILGTTTTGSTVRSEASAPGSTGTVPAQSIGSTSSMQHDSHYARDAALAGGAGAAGLGAYEAKKHHDSSLASQPIHQSSSQQLGPGAALGAGSRDVSSGSGISSSIAARRPEATSFASSASIKSGVLGKVTTSEMSKRSADLHAAPATGGKFTEGLTGTTQTAPHSTTGDRAFPLSGGQTSGSTNPNSTSHLGRDAGIVGGTVLAGAGAAEAWKRHENSGAPASATAAARTVEAGRQARPGAWRAVTDNDSREEPAEWKDHTHGGVGHEYKGDPCGPNEDNTSSASGLPPQGPHQTQAANLLDPSITHDSISHMPGTFPRSDSDMTVPSYGGTQTATESDPIRRADNIVGSHGTSSNDRHLGRDAGIVGGVGAAGLGTYEASKKHDTTGSGSGTQSSLTTSPTAAGGPFSSSTTTTPNPGLSATHAKVHGESDSHTGRNVALGGGAAAAGLGGYNAYKHHEGQQAAIPASTIAASSLPAHSSTSGTTGTPYSSTSAVPSTGETASKLRDDHDSHTGRNAALGGGAAAAGLGAYEAHKHHENKEHSRQPLLSTNDGSSLDERAAIAASNSRQGGIGSESSRFDEKSHHGRDAALVGGVGAAGLGGYEAHKHHGQTGQTPAGTSVRNDGVPVSGQQSTLTHNQKENVPATSTAADDKHHYGRDAAAVGAAGAAGAGAHHEYSKHEAEKAAKEQHKAQEKLAKEREHEAAKRHKEHEKDVKQHEKDVAKHEKEVEKEVKQHEKDVAKHEKEVEKEIKEHEKDVARHEKEVEKERKPSLLSRILHRKKDKHGSEVDSEEEDSKHGHGKEAALGAGTVGAAGVAIAEHDGHNKLHKDPPTGHPAHDASTRSSRTYFTTAAGPSLEERARAEAVGSGTAGTAHIPTEGHSTTHLDHGISQGEGIVIDPHTGLPVNVGKYGDGHGGTDGNQSIHGINTHGGAASDVKTTDWEAIKKANTPY</sequence>
<feature type="compositionally biased region" description="Low complexity" evidence="1">
    <location>
        <begin position="704"/>
        <end position="722"/>
    </location>
</feature>
<feature type="compositionally biased region" description="Polar residues" evidence="1">
    <location>
        <begin position="840"/>
        <end position="851"/>
    </location>
</feature>
<feature type="compositionally biased region" description="Polar residues" evidence="1">
    <location>
        <begin position="231"/>
        <end position="264"/>
    </location>
</feature>
<comment type="caution">
    <text evidence="2">The sequence shown here is derived from an EMBL/GenBank/DDBJ whole genome shotgun (WGS) entry which is preliminary data.</text>
</comment>
<organism evidence="2 4">
    <name type="scientific">Venturia inaequalis</name>
    <name type="common">Apple scab fungus</name>
    <dbReference type="NCBI Taxonomy" id="5025"/>
    <lineage>
        <taxon>Eukaryota</taxon>
        <taxon>Fungi</taxon>
        <taxon>Dikarya</taxon>
        <taxon>Ascomycota</taxon>
        <taxon>Pezizomycotina</taxon>
        <taxon>Dothideomycetes</taxon>
        <taxon>Pleosporomycetidae</taxon>
        <taxon>Venturiales</taxon>
        <taxon>Venturiaceae</taxon>
        <taxon>Venturia</taxon>
    </lineage>
</organism>
<feature type="region of interest" description="Disordered" evidence="1">
    <location>
        <begin position="704"/>
        <end position="750"/>
    </location>
</feature>
<feature type="compositionally biased region" description="Basic and acidic residues" evidence="1">
    <location>
        <begin position="806"/>
        <end position="815"/>
    </location>
</feature>
<proteinExistence type="predicted"/>
<feature type="region of interest" description="Disordered" evidence="1">
    <location>
        <begin position="831"/>
        <end position="1032"/>
    </location>
</feature>
<protein>
    <submittedName>
        <fullName evidence="2">Uncharacterized protein</fullName>
    </submittedName>
</protein>
<dbReference type="EMBL" id="WNWS01000303">
    <property type="protein sequence ID" value="KAE9971282.1"/>
    <property type="molecule type" value="Genomic_DNA"/>
</dbReference>
<dbReference type="Proteomes" id="UP000447873">
    <property type="component" value="Unassembled WGS sequence"/>
</dbReference>
<feature type="compositionally biased region" description="Basic and acidic residues" evidence="1">
    <location>
        <begin position="902"/>
        <end position="933"/>
    </location>
</feature>
<dbReference type="EMBL" id="WNWQ01000025">
    <property type="protein sequence ID" value="KAE9983715.1"/>
    <property type="molecule type" value="Genomic_DNA"/>
</dbReference>
<reference evidence="2 4" key="1">
    <citation type="submission" date="2018-12" db="EMBL/GenBank/DDBJ databases">
        <title>Venturia inaequalis Genome Resource.</title>
        <authorList>
            <person name="Lichtner F.J."/>
        </authorList>
    </citation>
    <scope>NUCLEOTIDE SEQUENCE [LARGE SCALE GENOMIC DNA]</scope>
    <source>
        <strain evidence="2 4">120213</strain>
        <strain evidence="3">Bline_iso_100314</strain>
    </source>
</reference>
<feature type="compositionally biased region" description="Polar residues" evidence="1">
    <location>
        <begin position="404"/>
        <end position="418"/>
    </location>
</feature>
<name>A0A8H3UIC0_VENIN</name>
<feature type="region of interest" description="Disordered" evidence="1">
    <location>
        <begin position="286"/>
        <end position="423"/>
    </location>
</feature>
<evidence type="ECO:0000313" key="2">
    <source>
        <dbReference type="EMBL" id="KAE9971282.1"/>
    </source>
</evidence>
<feature type="compositionally biased region" description="Low complexity" evidence="1">
    <location>
        <begin position="446"/>
        <end position="462"/>
    </location>
</feature>
<feature type="compositionally biased region" description="Polar residues" evidence="1">
    <location>
        <begin position="120"/>
        <end position="146"/>
    </location>
</feature>
<feature type="compositionally biased region" description="Low complexity" evidence="1">
    <location>
        <begin position="210"/>
        <end position="220"/>
    </location>
</feature>
<feature type="region of interest" description="Disordered" evidence="1">
    <location>
        <begin position="1"/>
        <end position="271"/>
    </location>
</feature>
<feature type="compositionally biased region" description="Polar residues" evidence="1">
    <location>
        <begin position="153"/>
        <end position="173"/>
    </location>
</feature>
<gene>
    <name evidence="3" type="ORF">BLS_003862</name>
    <name evidence="2" type="ORF">EG328_005746</name>
</gene>
<feature type="region of interest" description="Disordered" evidence="1">
    <location>
        <begin position="441"/>
        <end position="593"/>
    </location>
</feature>
<feature type="region of interest" description="Disordered" evidence="1">
    <location>
        <begin position="1052"/>
        <end position="1181"/>
    </location>
</feature>
<feature type="compositionally biased region" description="Basic and acidic residues" evidence="1">
    <location>
        <begin position="1052"/>
        <end position="1070"/>
    </location>
</feature>
<accession>A0A8H3UIC0</accession>
<dbReference type="Proteomes" id="UP000433883">
    <property type="component" value="Unassembled WGS sequence"/>
</dbReference>
<feature type="compositionally biased region" description="Basic and acidic residues" evidence="1">
    <location>
        <begin position="474"/>
        <end position="499"/>
    </location>
</feature>